<protein>
    <submittedName>
        <fullName evidence="1">Uncharacterized protein</fullName>
    </submittedName>
</protein>
<organism evidence="1 2">
    <name type="scientific">Candidatus Clostridium radicumherbarum</name>
    <dbReference type="NCBI Taxonomy" id="3381662"/>
    <lineage>
        <taxon>Bacteria</taxon>
        <taxon>Bacillati</taxon>
        <taxon>Bacillota</taxon>
        <taxon>Clostridia</taxon>
        <taxon>Eubacteriales</taxon>
        <taxon>Clostridiaceae</taxon>
        <taxon>Clostridium</taxon>
    </lineage>
</organism>
<keyword evidence="2" id="KW-1185">Reference proteome</keyword>
<comment type="caution">
    <text evidence="1">The sequence shown here is derived from an EMBL/GenBank/DDBJ whole genome shotgun (WGS) entry which is preliminary data.</text>
</comment>
<accession>A0ABW8TUQ0</accession>
<dbReference type="Proteomes" id="UP001623661">
    <property type="component" value="Unassembled WGS sequence"/>
</dbReference>
<name>A0ABW8TUQ0_9CLOT</name>
<sequence>MVSKITSIVGKNGTNNEFDVYYEFFHLSIRYRPAVECKDKRNPVSIGEVSD</sequence>
<dbReference type="RefSeq" id="WP_406765825.1">
    <property type="nucleotide sequence ID" value="NZ_JBJHZY010000003.1"/>
</dbReference>
<evidence type="ECO:0000313" key="2">
    <source>
        <dbReference type="Proteomes" id="UP001623661"/>
    </source>
</evidence>
<evidence type="ECO:0000313" key="1">
    <source>
        <dbReference type="EMBL" id="MFL0269195.1"/>
    </source>
</evidence>
<dbReference type="EMBL" id="JBJHZY010000003">
    <property type="protein sequence ID" value="MFL0269195.1"/>
    <property type="molecule type" value="Genomic_DNA"/>
</dbReference>
<proteinExistence type="predicted"/>
<reference evidence="1 2" key="1">
    <citation type="submission" date="2024-11" db="EMBL/GenBank/DDBJ databases">
        <authorList>
            <person name="Heng Y.C."/>
            <person name="Lim A.C.H."/>
            <person name="Lee J.K.Y."/>
            <person name="Kittelmann S."/>
        </authorList>
    </citation>
    <scope>NUCLEOTIDE SEQUENCE [LARGE SCALE GENOMIC DNA]</scope>
    <source>
        <strain evidence="1 2">WILCCON 0202</strain>
    </source>
</reference>
<gene>
    <name evidence="1" type="ORF">ACJDUH_13955</name>
</gene>